<organism evidence="5 6">
    <name type="scientific">[Myrmecia] bisecta</name>
    <dbReference type="NCBI Taxonomy" id="41462"/>
    <lineage>
        <taxon>Eukaryota</taxon>
        <taxon>Viridiplantae</taxon>
        <taxon>Chlorophyta</taxon>
        <taxon>core chlorophytes</taxon>
        <taxon>Trebouxiophyceae</taxon>
        <taxon>Trebouxiales</taxon>
        <taxon>Trebouxiaceae</taxon>
        <taxon>Myrmecia</taxon>
    </lineage>
</organism>
<evidence type="ECO:0000256" key="2">
    <source>
        <dbReference type="ARBA" id="ARBA00023027"/>
    </source>
</evidence>
<proteinExistence type="inferred from homology"/>
<dbReference type="Pfam" id="PF01370">
    <property type="entry name" value="Epimerase"/>
    <property type="match status" value="1"/>
</dbReference>
<evidence type="ECO:0000313" key="5">
    <source>
        <dbReference type="EMBL" id="KAK9824506.1"/>
    </source>
</evidence>
<dbReference type="PANTHER" id="PTHR43574">
    <property type="entry name" value="EPIMERASE-RELATED"/>
    <property type="match status" value="1"/>
</dbReference>
<keyword evidence="2" id="KW-0520">NAD</keyword>
<evidence type="ECO:0000313" key="6">
    <source>
        <dbReference type="Proteomes" id="UP001489004"/>
    </source>
</evidence>
<keyword evidence="3" id="KW-0812">Transmembrane</keyword>
<evidence type="ECO:0000259" key="4">
    <source>
        <dbReference type="Pfam" id="PF01370"/>
    </source>
</evidence>
<evidence type="ECO:0000256" key="3">
    <source>
        <dbReference type="SAM" id="Phobius"/>
    </source>
</evidence>
<comment type="similarity">
    <text evidence="1">Belongs to the NAD(P)-dependent epimerase/dehydratase family.</text>
</comment>
<feature type="transmembrane region" description="Helical" evidence="3">
    <location>
        <begin position="20"/>
        <end position="44"/>
    </location>
</feature>
<evidence type="ECO:0000256" key="1">
    <source>
        <dbReference type="ARBA" id="ARBA00007637"/>
    </source>
</evidence>
<dbReference type="Pfam" id="PF00106">
    <property type="entry name" value="adh_short"/>
    <property type="match status" value="1"/>
</dbReference>
<dbReference type="SUPFAM" id="SSF51735">
    <property type="entry name" value="NAD(P)-binding Rossmann-fold domains"/>
    <property type="match status" value="2"/>
</dbReference>
<dbReference type="EMBL" id="JALJOR010000002">
    <property type="protein sequence ID" value="KAK9824506.1"/>
    <property type="molecule type" value="Genomic_DNA"/>
</dbReference>
<gene>
    <name evidence="5" type="ORF">WJX72_010950</name>
</gene>
<dbReference type="Gene3D" id="3.40.50.720">
    <property type="entry name" value="NAD(P)-binding Rossmann-like Domain"/>
    <property type="match status" value="2"/>
</dbReference>
<dbReference type="InterPro" id="IPR036291">
    <property type="entry name" value="NAD(P)-bd_dom_sf"/>
</dbReference>
<sequence length="656" mass="70853">MAENVAVYPDLAGKRVLVTGGSAGIGAATALAFSAQGATVTVLGRRLDRLKAIMDEMKTPGFATVADLSVQADCKRGVAEAIEQMGGLDIVVNNGANFADGMEAPDTTARPYEAAFQLHVASIATIMGAALPELIKHRGNVVNVSSVLSLIPFPAGMPYCVAKAAQDSLTRNWALKYAQQGVRINSVQPGSVNTENTRTMAEKHGMSVDDVLNKAATRTGRWLQVLWPLLGVLALLLWWLRLPSADLDIRTQAMPIALGTLREFGEDIAAKYPGARNMGQLVHPKNAYKPLDRQRVVQSCHGTGRQDGRAGMVVLVTGSGGFIGMSAALALRARGDGVLGIDNFNDYYPVSLKRARQAHLESAGVYTAEGDINDADLLRSLFAACRFTHVLHLAAQAGVRYATKNPQSYVHANLAGQVNLLEVIKDQKPMPMVVYASSSSVYGLNKKQPFSEEDRVDQPASLYAATKASGELIAHVYHNIHGLSLTGLRFFTVYGPWARPDMAAYKFAVSIMKGEAIPIFQGPNGTELSRDFTYIDDIVRGVVAALDSAKPSVKGRSPFRLYNLGNTHPHTVSEMVGLLEGYLGRQAIRHYIPMPPTGDVLATFADISAARRDLAYQPQVSLEVGMKRFAEWFFEYYGPAADDGAKLAADWSYKPV</sequence>
<comment type="caution">
    <text evidence="5">The sequence shown here is derived from an EMBL/GenBank/DDBJ whole genome shotgun (WGS) entry which is preliminary data.</text>
</comment>
<feature type="transmembrane region" description="Helical" evidence="3">
    <location>
        <begin position="222"/>
        <end position="240"/>
    </location>
</feature>
<name>A0AAW1QSS0_9CHLO</name>
<feature type="domain" description="NAD-dependent epimerase/dehydratase" evidence="4">
    <location>
        <begin position="314"/>
        <end position="556"/>
    </location>
</feature>
<dbReference type="InterPro" id="IPR001509">
    <property type="entry name" value="Epimerase_deHydtase"/>
</dbReference>
<dbReference type="InterPro" id="IPR002347">
    <property type="entry name" value="SDR_fam"/>
</dbReference>
<keyword evidence="3" id="KW-0472">Membrane</keyword>
<keyword evidence="6" id="KW-1185">Reference proteome</keyword>
<dbReference type="PRINTS" id="PR01713">
    <property type="entry name" value="NUCEPIMERASE"/>
</dbReference>
<protein>
    <recommendedName>
        <fullName evidence="4">NAD-dependent epimerase/dehydratase domain-containing protein</fullName>
    </recommendedName>
</protein>
<dbReference type="AlphaFoldDB" id="A0AAW1QSS0"/>
<accession>A0AAW1QSS0</accession>
<dbReference type="Proteomes" id="UP001489004">
    <property type="component" value="Unassembled WGS sequence"/>
</dbReference>
<keyword evidence="3" id="KW-1133">Transmembrane helix</keyword>
<reference evidence="5 6" key="1">
    <citation type="journal article" date="2024" name="Nat. Commun.">
        <title>Phylogenomics reveals the evolutionary origins of lichenization in chlorophyte algae.</title>
        <authorList>
            <person name="Puginier C."/>
            <person name="Libourel C."/>
            <person name="Otte J."/>
            <person name="Skaloud P."/>
            <person name="Haon M."/>
            <person name="Grisel S."/>
            <person name="Petersen M."/>
            <person name="Berrin J.G."/>
            <person name="Delaux P.M."/>
            <person name="Dal Grande F."/>
            <person name="Keller J."/>
        </authorList>
    </citation>
    <scope>NUCLEOTIDE SEQUENCE [LARGE SCALE GENOMIC DNA]</scope>
    <source>
        <strain evidence="5 6">SAG 2043</strain>
    </source>
</reference>
<dbReference type="FunFam" id="3.40.50.720:FF:000084">
    <property type="entry name" value="Short-chain dehydrogenase reductase"/>
    <property type="match status" value="1"/>
</dbReference>